<comment type="caution">
    <text evidence="1">The sequence shown here is derived from an EMBL/GenBank/DDBJ whole genome shotgun (WGS) entry which is preliminary data.</text>
</comment>
<protein>
    <submittedName>
        <fullName evidence="1">Uncharacterized protein</fullName>
    </submittedName>
</protein>
<keyword evidence="2" id="KW-1185">Reference proteome</keyword>
<dbReference type="Proteomes" id="UP000244722">
    <property type="component" value="Unassembled WGS sequence"/>
</dbReference>
<gene>
    <name evidence="1" type="ORF">B9Z19DRAFT_1096918</name>
</gene>
<name>A0A2T6ZAW2_TUBBO</name>
<dbReference type="EMBL" id="NESQ01000496">
    <property type="protein sequence ID" value="PUU72613.1"/>
    <property type="molecule type" value="Genomic_DNA"/>
</dbReference>
<evidence type="ECO:0000313" key="2">
    <source>
        <dbReference type="Proteomes" id="UP000244722"/>
    </source>
</evidence>
<organism evidence="1 2">
    <name type="scientific">Tuber borchii</name>
    <name type="common">White truffle</name>
    <dbReference type="NCBI Taxonomy" id="42251"/>
    <lineage>
        <taxon>Eukaryota</taxon>
        <taxon>Fungi</taxon>
        <taxon>Dikarya</taxon>
        <taxon>Ascomycota</taxon>
        <taxon>Pezizomycotina</taxon>
        <taxon>Pezizomycetes</taxon>
        <taxon>Pezizales</taxon>
        <taxon>Tuberaceae</taxon>
        <taxon>Tuber</taxon>
    </lineage>
</organism>
<proteinExistence type="predicted"/>
<reference evidence="1 2" key="1">
    <citation type="submission" date="2017-04" db="EMBL/GenBank/DDBJ databases">
        <title>Draft genome sequence of Tuber borchii Vittad., a whitish edible truffle.</title>
        <authorList>
            <consortium name="DOE Joint Genome Institute"/>
            <person name="Murat C."/>
            <person name="Kuo A."/>
            <person name="Barry K.W."/>
            <person name="Clum A."/>
            <person name="Dockter R.B."/>
            <person name="Fauchery L."/>
            <person name="Iotti M."/>
            <person name="Kohler A."/>
            <person name="Labutti K."/>
            <person name="Lindquist E.A."/>
            <person name="Lipzen A."/>
            <person name="Ohm R.A."/>
            <person name="Wang M."/>
            <person name="Grigoriev I.V."/>
            <person name="Zambonelli A."/>
            <person name="Martin F.M."/>
        </authorList>
    </citation>
    <scope>NUCLEOTIDE SEQUENCE [LARGE SCALE GENOMIC DNA]</scope>
    <source>
        <strain evidence="1 2">Tbo3840</strain>
    </source>
</reference>
<sequence>MSLRGAEQLFSCCVFGPSSRVRNSQLHSTPLVYLSFYGTQYRHAAPPPQSVANLSLTGAQGVYALKAYRFLTPSLSLISLPHCIYKQKKSRCLKLVCSMAVFAIARWISVFIKHHSKYFLSRQGLNTVRCQDQAYCTFAPRILSLVIGIGAQGRVAVRGLRYNMDLFALVLCGFFRLEREVAKMAGAC</sequence>
<dbReference type="AlphaFoldDB" id="A0A2T6ZAW2"/>
<accession>A0A2T6ZAW2</accession>
<evidence type="ECO:0000313" key="1">
    <source>
        <dbReference type="EMBL" id="PUU72613.1"/>
    </source>
</evidence>